<feature type="domain" description="HVO-A0261-like N-terminal" evidence="2">
    <location>
        <begin position="9"/>
        <end position="82"/>
    </location>
</feature>
<dbReference type="InterPro" id="IPR057527">
    <property type="entry name" value="HVO_A0261-like_N"/>
</dbReference>
<dbReference type="RefSeq" id="WP_092633910.1">
    <property type="nucleotide sequence ID" value="NZ_FNQT01000002.1"/>
</dbReference>
<dbReference type="Gene3D" id="1.10.10.10">
    <property type="entry name" value="Winged helix-like DNA-binding domain superfamily/Winged helix DNA-binding domain"/>
    <property type="match status" value="1"/>
</dbReference>
<evidence type="ECO:0000313" key="4">
    <source>
        <dbReference type="Proteomes" id="UP000236755"/>
    </source>
</evidence>
<dbReference type="InterPro" id="IPR011991">
    <property type="entry name" value="ArsR-like_HTH"/>
</dbReference>
<accession>A0A1H3Y989</accession>
<evidence type="ECO:0000259" key="1">
    <source>
        <dbReference type="Pfam" id="PF08350"/>
    </source>
</evidence>
<dbReference type="InterPro" id="IPR013561">
    <property type="entry name" value="FilR1_middle_dom"/>
</dbReference>
<dbReference type="Pfam" id="PF25213">
    <property type="entry name" value="HVO_A0261_N"/>
    <property type="match status" value="1"/>
</dbReference>
<dbReference type="CDD" id="cd00090">
    <property type="entry name" value="HTH_ARSR"/>
    <property type="match status" value="1"/>
</dbReference>
<keyword evidence="4" id="KW-1185">Reference proteome</keyword>
<dbReference type="Pfam" id="PF08350">
    <property type="entry name" value="FilR1_middle"/>
    <property type="match status" value="1"/>
</dbReference>
<reference evidence="3 4" key="1">
    <citation type="submission" date="2016-10" db="EMBL/GenBank/DDBJ databases">
        <authorList>
            <person name="de Groot N.N."/>
        </authorList>
    </citation>
    <scope>NUCLEOTIDE SEQUENCE [LARGE SCALE GENOMIC DNA]</scope>
    <source>
        <strain evidence="3 4">CGMCC 1.8712</strain>
    </source>
</reference>
<name>A0A1H3Y989_9EURY</name>
<organism evidence="3 4">
    <name type="scientific">Haloplanus vescus</name>
    <dbReference type="NCBI Taxonomy" id="555874"/>
    <lineage>
        <taxon>Archaea</taxon>
        <taxon>Methanobacteriati</taxon>
        <taxon>Methanobacteriota</taxon>
        <taxon>Stenosarchaea group</taxon>
        <taxon>Halobacteria</taxon>
        <taxon>Halobacteriales</taxon>
        <taxon>Haloferacaceae</taxon>
        <taxon>Haloplanus</taxon>
    </lineage>
</organism>
<dbReference type="InterPro" id="IPR036388">
    <property type="entry name" value="WH-like_DNA-bd_sf"/>
</dbReference>
<proteinExistence type="predicted"/>
<dbReference type="OrthoDB" id="11410at2157"/>
<evidence type="ECO:0000313" key="3">
    <source>
        <dbReference type="EMBL" id="SEA07514.1"/>
    </source>
</evidence>
<dbReference type="AlphaFoldDB" id="A0A1H3Y989"/>
<evidence type="ECO:0000259" key="2">
    <source>
        <dbReference type="Pfam" id="PF25213"/>
    </source>
</evidence>
<feature type="domain" description="Methanogenesis regulatory protein FilR1 middle" evidence="1">
    <location>
        <begin position="118"/>
        <end position="248"/>
    </location>
</feature>
<dbReference type="InterPro" id="IPR036390">
    <property type="entry name" value="WH_DNA-bd_sf"/>
</dbReference>
<dbReference type="Proteomes" id="UP000236755">
    <property type="component" value="Unassembled WGS sequence"/>
</dbReference>
<protein>
    <submittedName>
        <fullName evidence="3">Predicted transcriptional regulator, contains HTH domain</fullName>
    </submittedName>
</protein>
<dbReference type="EMBL" id="FNQT01000002">
    <property type="protein sequence ID" value="SEA07514.1"/>
    <property type="molecule type" value="Genomic_DNA"/>
</dbReference>
<gene>
    <name evidence="3" type="ORF">SAMN04488065_1706</name>
</gene>
<sequence length="252" mass="27375">MTGERPTAVVERRGDTLRALASGPASTTDVATRIDASRSTADRALRELSTAGFVTRSDEGYRLTTAGQAALDAHHRQARRIDGAAEAAALFDGVDLGFDVDPAVFEGARVVQARPHAPNRPVECVNALVADATHVSVYTGRVLSRYTRIYHDRLRDGMSGTFVAPERVFERQSALRADDWDPSAVRGRIARRYTDRDAPVTLVLAETPDGPAMGLVVFRDEAPRGFLGTDAPAATRWARALHERVWADADPD</sequence>
<dbReference type="SUPFAM" id="SSF46785">
    <property type="entry name" value="Winged helix' DNA-binding domain"/>
    <property type="match status" value="1"/>
</dbReference>